<evidence type="ECO:0000256" key="1">
    <source>
        <dbReference type="ARBA" id="ARBA00022679"/>
    </source>
</evidence>
<dbReference type="KEGG" id="psic:J4E96_12150"/>
<dbReference type="Proteomes" id="UP000663937">
    <property type="component" value="Chromosome"/>
</dbReference>
<evidence type="ECO:0000259" key="3">
    <source>
        <dbReference type="PROSITE" id="PS51186"/>
    </source>
</evidence>
<organism evidence="4 5">
    <name type="scientific">Pengzhenrongella sicca</name>
    <dbReference type="NCBI Taxonomy" id="2819238"/>
    <lineage>
        <taxon>Bacteria</taxon>
        <taxon>Bacillati</taxon>
        <taxon>Actinomycetota</taxon>
        <taxon>Actinomycetes</taxon>
        <taxon>Micrococcales</taxon>
        <taxon>Pengzhenrongella</taxon>
    </lineage>
</organism>
<evidence type="ECO:0000313" key="4">
    <source>
        <dbReference type="EMBL" id="QTE28142.1"/>
    </source>
</evidence>
<accession>A0A8A4Z8E4</accession>
<dbReference type="PROSITE" id="PS51186">
    <property type="entry name" value="GNAT"/>
    <property type="match status" value="1"/>
</dbReference>
<dbReference type="CDD" id="cd04301">
    <property type="entry name" value="NAT_SF"/>
    <property type="match status" value="1"/>
</dbReference>
<sequence length="173" mass="18812">MTGGHAAPGPPTAADGLVVWRAYAAQWREVRAVRLAALADSPSAFGSSLQRERQYDEARWREWATSAAVFVASSRGEPAGLAAGVPGDTADARMLVAVWVHPAWRGGGAASRLVRGVEAWARDDGAARMQLWLTDDNTRARRLYAAHGYVDTDRVAPLPRDPDRSQHEMVLRL</sequence>
<dbReference type="InterPro" id="IPR000182">
    <property type="entry name" value="GNAT_dom"/>
</dbReference>
<keyword evidence="5" id="KW-1185">Reference proteome</keyword>
<dbReference type="InterPro" id="IPR016181">
    <property type="entry name" value="Acyl_CoA_acyltransferase"/>
</dbReference>
<feature type="domain" description="N-acetyltransferase" evidence="3">
    <location>
        <begin position="31"/>
        <end position="173"/>
    </location>
</feature>
<evidence type="ECO:0000313" key="5">
    <source>
        <dbReference type="Proteomes" id="UP000663937"/>
    </source>
</evidence>
<dbReference type="AlphaFoldDB" id="A0A8A4Z8E4"/>
<evidence type="ECO:0000256" key="2">
    <source>
        <dbReference type="ARBA" id="ARBA00023315"/>
    </source>
</evidence>
<dbReference type="PANTHER" id="PTHR43420">
    <property type="entry name" value="ACETYLTRANSFERASE"/>
    <property type="match status" value="1"/>
</dbReference>
<dbReference type="EMBL" id="CP071868">
    <property type="protein sequence ID" value="QTE28142.1"/>
    <property type="molecule type" value="Genomic_DNA"/>
</dbReference>
<dbReference type="Gene3D" id="3.40.630.30">
    <property type="match status" value="1"/>
</dbReference>
<protein>
    <submittedName>
        <fullName evidence="4">GNAT family N-acetyltransferase</fullName>
    </submittedName>
</protein>
<proteinExistence type="predicted"/>
<keyword evidence="2" id="KW-0012">Acyltransferase</keyword>
<dbReference type="RefSeq" id="WP_227422371.1">
    <property type="nucleotide sequence ID" value="NZ_CP071868.1"/>
</dbReference>
<reference evidence="4" key="1">
    <citation type="submission" date="2021-03" db="EMBL/GenBank/DDBJ databases">
        <title>Pengzhenrongella sicca gen. nov., sp. nov., a new member of suborder Micrococcineae isolated from High-Arctic tundra soil.</title>
        <authorList>
            <person name="Peng F."/>
        </authorList>
    </citation>
    <scope>NUCLEOTIDE SEQUENCE</scope>
    <source>
        <strain evidence="4">LRZ-2</strain>
    </source>
</reference>
<keyword evidence="1" id="KW-0808">Transferase</keyword>
<gene>
    <name evidence="4" type="ORF">J4E96_12150</name>
</gene>
<dbReference type="Pfam" id="PF00583">
    <property type="entry name" value="Acetyltransf_1"/>
    <property type="match status" value="1"/>
</dbReference>
<dbReference type="GO" id="GO:0016747">
    <property type="term" value="F:acyltransferase activity, transferring groups other than amino-acyl groups"/>
    <property type="evidence" value="ECO:0007669"/>
    <property type="project" value="InterPro"/>
</dbReference>
<dbReference type="InterPro" id="IPR050680">
    <property type="entry name" value="YpeA/RimI_acetyltransf"/>
</dbReference>
<name>A0A8A4Z8E4_9MICO</name>
<dbReference type="SUPFAM" id="SSF55729">
    <property type="entry name" value="Acyl-CoA N-acyltransferases (Nat)"/>
    <property type="match status" value="1"/>
</dbReference>